<keyword evidence="3" id="KW-1185">Reference proteome</keyword>
<dbReference type="Gene3D" id="1.10.510.10">
    <property type="entry name" value="Transferase(Phosphotransferase) domain 1"/>
    <property type="match status" value="1"/>
</dbReference>
<dbReference type="PROSITE" id="PS50011">
    <property type="entry name" value="PROTEIN_KINASE_DOM"/>
    <property type="match status" value="1"/>
</dbReference>
<gene>
    <name evidence="2" type="ORF">EIZ62_15255</name>
</gene>
<feature type="domain" description="Protein kinase" evidence="1">
    <location>
        <begin position="22"/>
        <end position="284"/>
    </location>
</feature>
<evidence type="ECO:0000313" key="2">
    <source>
        <dbReference type="EMBL" id="QGV79451.1"/>
    </source>
</evidence>
<reference evidence="2 3" key="1">
    <citation type="submission" date="2018-12" db="EMBL/GenBank/DDBJ databases">
        <title>Complete genome sequence of Streptomyces ficellus NRRL8067, the producer of ficellomycin, feldamycin and nojirimycin.</title>
        <authorList>
            <person name="Zhang H."/>
            <person name="Yue R."/>
            <person name="Liu Y."/>
            <person name="Li M."/>
            <person name="Mu H."/>
            <person name="Zhang J."/>
        </authorList>
    </citation>
    <scope>NUCLEOTIDE SEQUENCE [LARGE SCALE GENOMIC DNA]</scope>
    <source>
        <strain evidence="2 3">NRRL 8067</strain>
    </source>
</reference>
<name>A0A6I6F8T7_9ACTN</name>
<dbReference type="AlphaFoldDB" id="A0A6I6F8T7"/>
<dbReference type="KEGG" id="sfic:EIZ62_15255"/>
<dbReference type="SMART" id="SM00220">
    <property type="entry name" value="S_TKc"/>
    <property type="match status" value="1"/>
</dbReference>
<evidence type="ECO:0000259" key="1">
    <source>
        <dbReference type="PROSITE" id="PS50011"/>
    </source>
</evidence>
<organism evidence="2 3">
    <name type="scientific">Streptomyces ficellus</name>
    <dbReference type="NCBI Taxonomy" id="1977088"/>
    <lineage>
        <taxon>Bacteria</taxon>
        <taxon>Bacillati</taxon>
        <taxon>Actinomycetota</taxon>
        <taxon>Actinomycetes</taxon>
        <taxon>Kitasatosporales</taxon>
        <taxon>Streptomycetaceae</taxon>
        <taxon>Streptomyces</taxon>
    </lineage>
</organism>
<accession>A0A6I6F8T7</accession>
<dbReference type="GO" id="GO:0005524">
    <property type="term" value="F:ATP binding"/>
    <property type="evidence" value="ECO:0007669"/>
    <property type="project" value="InterPro"/>
</dbReference>
<sequence>MSEEIRIPDEAVASAESHCGRPVRWDLISSRRGSVVWKGVGPSASVALKAGQGDGAPITSREITVAERLPGHSPLIASGRTEATTWLITPWHHGPSTWDVFHTVRTTHQGTQEARDAAVDLCLAVADLHRQGWVHGDLQPDHAIHTRTGIQLIDWTWATSRALTPSRIFRGGLPHLLAPELAAEIKAGHRPVKVTPAAETYTLTATLWRSATGTWPFDYTAACKTEGSITGPGARQLIASGQLPPTLAPQWPAVLSVLRIAMAAPPEARPSASDLALLIADAAQ</sequence>
<dbReference type="InterPro" id="IPR000719">
    <property type="entry name" value="Prot_kinase_dom"/>
</dbReference>
<dbReference type="GO" id="GO:0004672">
    <property type="term" value="F:protein kinase activity"/>
    <property type="evidence" value="ECO:0007669"/>
    <property type="project" value="InterPro"/>
</dbReference>
<evidence type="ECO:0000313" key="3">
    <source>
        <dbReference type="Proteomes" id="UP000422572"/>
    </source>
</evidence>
<proteinExistence type="predicted"/>
<dbReference type="EMBL" id="CP034279">
    <property type="protein sequence ID" value="QGV79451.1"/>
    <property type="molecule type" value="Genomic_DNA"/>
</dbReference>
<dbReference type="Proteomes" id="UP000422572">
    <property type="component" value="Chromosome"/>
</dbReference>
<dbReference type="InterPro" id="IPR011009">
    <property type="entry name" value="Kinase-like_dom_sf"/>
</dbReference>
<dbReference type="OrthoDB" id="2988131at2"/>
<protein>
    <recommendedName>
        <fullName evidence="1">Protein kinase domain-containing protein</fullName>
    </recommendedName>
</protein>
<dbReference type="SUPFAM" id="SSF56112">
    <property type="entry name" value="Protein kinase-like (PK-like)"/>
    <property type="match status" value="1"/>
</dbReference>
<dbReference type="RefSeq" id="WP_156693196.1">
    <property type="nucleotide sequence ID" value="NZ_CP034279.1"/>
</dbReference>